<dbReference type="Pfam" id="PF02632">
    <property type="entry name" value="BioY"/>
    <property type="match status" value="1"/>
</dbReference>
<dbReference type="Gene3D" id="1.10.1760.20">
    <property type="match status" value="1"/>
</dbReference>
<dbReference type="GO" id="GO:0005886">
    <property type="term" value="C:plasma membrane"/>
    <property type="evidence" value="ECO:0007669"/>
    <property type="project" value="InterPro"/>
</dbReference>
<feature type="transmembrane region" description="Helical" evidence="1">
    <location>
        <begin position="166"/>
        <end position="190"/>
    </location>
</feature>
<dbReference type="Proteomes" id="UP000000641">
    <property type="component" value="Chromosome"/>
</dbReference>
<sequence>MGTASVPAVRARYTRMGLVALAAALMCAFAQVSFKVGPVPYTMQNAGVVLAGLLLDPADAATSMLVYLLLIALGAPVAAGLRGGLAVLLGYTGGYLLGFVPSAFLMSVLSRLYLRGRGLDSANRRDLLVLLALSAVAVTPTYLLGFLVFSLYAVPGSKLYAWASGVAGWLGLGGAPGWLVLFVASVAVFVPQDLLMDHVVAVLAAREVARLLKARGIRVG</sequence>
<accession>A1S0A8</accession>
<dbReference type="GO" id="GO:0015225">
    <property type="term" value="F:biotin transmembrane transporter activity"/>
    <property type="evidence" value="ECO:0007669"/>
    <property type="project" value="InterPro"/>
</dbReference>
<evidence type="ECO:0000256" key="1">
    <source>
        <dbReference type="SAM" id="Phobius"/>
    </source>
</evidence>
<keyword evidence="1" id="KW-1133">Transmembrane helix</keyword>
<dbReference type="EnsemblBacteria" id="ABL78888">
    <property type="protein sequence ID" value="ABL78888"/>
    <property type="gene ID" value="Tpen_1491"/>
</dbReference>
<dbReference type="HOGENOM" id="CLU_077931_3_0_2"/>
<keyword evidence="3" id="KW-1185">Reference proteome</keyword>
<dbReference type="STRING" id="368408.Tpen_1491"/>
<dbReference type="PANTHER" id="PTHR34295:SF1">
    <property type="entry name" value="BIOTIN TRANSPORTER BIOY"/>
    <property type="match status" value="1"/>
</dbReference>
<dbReference type="InterPro" id="IPR003784">
    <property type="entry name" value="BioY"/>
</dbReference>
<dbReference type="RefSeq" id="WP_011753153.1">
    <property type="nucleotide sequence ID" value="NC_008698.1"/>
</dbReference>
<dbReference type="GeneID" id="4601400"/>
<feature type="transmembrane region" description="Helical" evidence="1">
    <location>
        <begin position="95"/>
        <end position="114"/>
    </location>
</feature>
<protein>
    <submittedName>
        <fullName evidence="2">BioY protein</fullName>
    </submittedName>
</protein>
<evidence type="ECO:0000313" key="2">
    <source>
        <dbReference type="EMBL" id="ABL78888.1"/>
    </source>
</evidence>
<dbReference type="EMBL" id="CP000505">
    <property type="protein sequence ID" value="ABL78888.1"/>
    <property type="molecule type" value="Genomic_DNA"/>
</dbReference>
<reference evidence="3" key="1">
    <citation type="journal article" date="2008" name="J. Bacteriol.">
        <title>Genome sequence of Thermofilum pendens reveals an exceptional loss of biosynthetic pathways without genome reduction.</title>
        <authorList>
            <person name="Anderson I."/>
            <person name="Rodriguez J."/>
            <person name="Susanti D."/>
            <person name="Porat I."/>
            <person name="Reich C."/>
            <person name="Ulrich L.E."/>
            <person name="Elkins J.G."/>
            <person name="Mavromatis K."/>
            <person name="Lykidis A."/>
            <person name="Kim E."/>
            <person name="Thompson L.S."/>
            <person name="Nolan M."/>
            <person name="Land M."/>
            <person name="Copeland A."/>
            <person name="Lapidus A."/>
            <person name="Lucas S."/>
            <person name="Detter C."/>
            <person name="Zhulin I.B."/>
            <person name="Olsen G.J."/>
            <person name="Whitman W."/>
            <person name="Mukhopadhyay B."/>
            <person name="Bristow J."/>
            <person name="Kyrpides N."/>
        </authorList>
    </citation>
    <scope>NUCLEOTIDE SEQUENCE [LARGE SCALE GENOMIC DNA]</scope>
    <source>
        <strain evidence="3">DSM 2475 / Hrk 5</strain>
    </source>
</reference>
<feature type="transmembrane region" description="Helical" evidence="1">
    <location>
        <begin position="65"/>
        <end position="89"/>
    </location>
</feature>
<name>A1S0A8_THEPD</name>
<organism evidence="2 3">
    <name type="scientific">Thermofilum pendens (strain DSM 2475 / Hrk 5)</name>
    <dbReference type="NCBI Taxonomy" id="368408"/>
    <lineage>
        <taxon>Archaea</taxon>
        <taxon>Thermoproteota</taxon>
        <taxon>Thermoprotei</taxon>
        <taxon>Thermofilales</taxon>
        <taxon>Thermofilaceae</taxon>
        <taxon>Thermofilum</taxon>
    </lineage>
</organism>
<dbReference type="PANTHER" id="PTHR34295">
    <property type="entry name" value="BIOTIN TRANSPORTER BIOY"/>
    <property type="match status" value="1"/>
</dbReference>
<evidence type="ECO:0000313" key="3">
    <source>
        <dbReference type="Proteomes" id="UP000000641"/>
    </source>
</evidence>
<dbReference type="eggNOG" id="arCOG02986">
    <property type="taxonomic scope" value="Archaea"/>
</dbReference>
<keyword evidence="1" id="KW-0472">Membrane</keyword>
<dbReference type="KEGG" id="tpe:Tpen_1491"/>
<feature type="transmembrane region" description="Helical" evidence="1">
    <location>
        <begin position="126"/>
        <end position="154"/>
    </location>
</feature>
<feature type="transmembrane region" description="Helical" evidence="1">
    <location>
        <begin position="40"/>
        <end position="58"/>
    </location>
</feature>
<keyword evidence="1" id="KW-0812">Transmembrane</keyword>
<proteinExistence type="predicted"/>
<gene>
    <name evidence="2" type="ordered locus">Tpen_1491</name>
</gene>
<dbReference type="AlphaFoldDB" id="A1S0A8"/>